<keyword evidence="2" id="KW-1133">Transmembrane helix</keyword>
<keyword evidence="4" id="KW-1185">Reference proteome</keyword>
<gene>
    <name evidence="3" type="ORF">ENUP19_0012G0030</name>
</gene>
<evidence type="ECO:0000313" key="3">
    <source>
        <dbReference type="EMBL" id="GAB1219075.1"/>
    </source>
</evidence>
<dbReference type="Proteomes" id="UP001628156">
    <property type="component" value="Unassembled WGS sequence"/>
</dbReference>
<organism evidence="3 4">
    <name type="scientific">Entamoeba nuttalli</name>
    <dbReference type="NCBI Taxonomy" id="412467"/>
    <lineage>
        <taxon>Eukaryota</taxon>
        <taxon>Amoebozoa</taxon>
        <taxon>Evosea</taxon>
        <taxon>Archamoebae</taxon>
        <taxon>Mastigamoebida</taxon>
        <taxon>Entamoebidae</taxon>
        <taxon>Entamoeba</taxon>
    </lineage>
</organism>
<comment type="caution">
    <text evidence="3">The sequence shown here is derived from an EMBL/GenBank/DDBJ whole genome shotgun (WGS) entry which is preliminary data.</text>
</comment>
<name>A0ABQ0D8B6_9EUKA</name>
<evidence type="ECO:0000256" key="1">
    <source>
        <dbReference type="SAM" id="MobiDB-lite"/>
    </source>
</evidence>
<feature type="region of interest" description="Disordered" evidence="1">
    <location>
        <begin position="1"/>
        <end position="23"/>
    </location>
</feature>
<evidence type="ECO:0000313" key="4">
    <source>
        <dbReference type="Proteomes" id="UP001628156"/>
    </source>
</evidence>
<evidence type="ECO:0000256" key="2">
    <source>
        <dbReference type="SAM" id="Phobius"/>
    </source>
</evidence>
<proteinExistence type="predicted"/>
<reference evidence="3 4" key="1">
    <citation type="journal article" date="2019" name="PLoS Negl. Trop. Dis.">
        <title>Whole genome sequencing of Entamoeba nuttalli reveals mammalian host-related molecular signatures and a novel octapeptide-repeat surface protein.</title>
        <authorList>
            <person name="Tanaka M."/>
            <person name="Makiuchi T."/>
            <person name="Komiyama T."/>
            <person name="Shiina T."/>
            <person name="Osaki K."/>
            <person name="Tachibana H."/>
        </authorList>
    </citation>
    <scope>NUCLEOTIDE SEQUENCE [LARGE SCALE GENOMIC DNA]</scope>
    <source>
        <strain evidence="3 4">P19-061405</strain>
    </source>
</reference>
<protein>
    <submittedName>
        <fullName evidence="3">Uncharacterized protein</fullName>
    </submittedName>
</protein>
<keyword evidence="2" id="KW-0812">Transmembrane</keyword>
<feature type="transmembrane region" description="Helical" evidence="2">
    <location>
        <begin position="26"/>
        <end position="47"/>
    </location>
</feature>
<dbReference type="EMBL" id="BAAFRS010000012">
    <property type="protein sequence ID" value="GAB1219075.1"/>
    <property type="molecule type" value="Genomic_DNA"/>
</dbReference>
<sequence>MKNQEDEKSMNHSEEGSKIHSEDNSIHSICGALLTIFSLIGTMTMLFI</sequence>
<keyword evidence="2" id="KW-0472">Membrane</keyword>
<accession>A0ABQ0D8B6</accession>